<dbReference type="EMBL" id="CH445363">
    <property type="protein sequence ID" value="EAT76923.2"/>
    <property type="molecule type" value="Genomic_DNA"/>
</dbReference>
<protein>
    <submittedName>
        <fullName evidence="1">Uncharacterized protein</fullName>
    </submittedName>
</protein>
<dbReference type="KEGG" id="pno:SNOG_15548"/>
<reference evidence="2" key="1">
    <citation type="journal article" date="2007" name="Plant Cell">
        <title>Dothideomycete-plant interactions illuminated by genome sequencing and EST analysis of the wheat pathogen Stagonospora nodorum.</title>
        <authorList>
            <person name="Hane J.K."/>
            <person name="Lowe R.G."/>
            <person name="Solomon P.S."/>
            <person name="Tan K.C."/>
            <person name="Schoch C.L."/>
            <person name="Spatafora J.W."/>
            <person name="Crous P.W."/>
            <person name="Kodira C."/>
            <person name="Birren B.W."/>
            <person name="Galagan J.E."/>
            <person name="Torriani S.F."/>
            <person name="McDonald B.A."/>
            <person name="Oliver R.P."/>
        </authorList>
    </citation>
    <scope>NUCLEOTIDE SEQUENCE [LARGE SCALE GENOMIC DNA]</scope>
    <source>
        <strain evidence="2">SN15 / ATCC MYA-4574 / FGSC 10173</strain>
    </source>
</reference>
<gene>
    <name evidence="1" type="ORF">SNOG_15548</name>
</gene>
<organism evidence="1 2">
    <name type="scientific">Phaeosphaeria nodorum (strain SN15 / ATCC MYA-4574 / FGSC 10173)</name>
    <name type="common">Glume blotch fungus</name>
    <name type="synonym">Parastagonospora nodorum</name>
    <dbReference type="NCBI Taxonomy" id="321614"/>
    <lineage>
        <taxon>Eukaryota</taxon>
        <taxon>Fungi</taxon>
        <taxon>Dikarya</taxon>
        <taxon>Ascomycota</taxon>
        <taxon>Pezizomycotina</taxon>
        <taxon>Dothideomycetes</taxon>
        <taxon>Pleosporomycetidae</taxon>
        <taxon>Pleosporales</taxon>
        <taxon>Pleosporineae</taxon>
        <taxon>Phaeosphaeriaceae</taxon>
        <taxon>Parastagonospora</taxon>
    </lineage>
</organism>
<dbReference type="AlphaFoldDB" id="Q0TXR6"/>
<evidence type="ECO:0000313" key="2">
    <source>
        <dbReference type="Proteomes" id="UP000001055"/>
    </source>
</evidence>
<sequence>MEKHIMDKVAMASIAGFVKPSPATAHLRGIRSMSELRHQKSRQKAQDIEAQRTAYLVSRGLILQNYNEQHIFTPARIEDILNPLLSANGDIRHDFAILGRIDNDEQAIGLRHILIDVYGVDTLISRVENMYVVFPKKEKCPLMNARITTAPPKDKASPWAKIARSARHLKQSFSQLKAESSRSAREAREPVADVPLNILESNDMLVILNARATVLLNFSFRGRHHSTHVVTLSSLARCLFSARRTDSDLVGRDASEEEKLWMIHRMLQLIRDDVYQILVHASQDFVEAEQEEQRQHLSTFCASLKTWQNMINRQIQSARGHFHQIESNDGFSDRMATLRAKCER</sequence>
<dbReference type="VEuPathDB" id="FungiDB:JI435_155480"/>
<proteinExistence type="predicted"/>
<accession>Q0TXR6</accession>
<dbReference type="Proteomes" id="UP000001055">
    <property type="component" value="Unassembled WGS sequence"/>
</dbReference>
<name>Q0TXR6_PHANO</name>
<evidence type="ECO:0000313" key="1">
    <source>
        <dbReference type="EMBL" id="EAT76923.2"/>
    </source>
</evidence>
<dbReference type="RefSeq" id="XP_001805693.1">
    <property type="nucleotide sequence ID" value="XM_001805641.1"/>
</dbReference>
<dbReference type="GeneID" id="5982619"/>
<dbReference type="InParanoid" id="Q0TXR6"/>